<dbReference type="PANTHER" id="PTHR13847">
    <property type="entry name" value="SARCOSINE DEHYDROGENASE-RELATED"/>
    <property type="match status" value="1"/>
</dbReference>
<sequence>MTLHYGSLYWPSTRPNPPSYPQLFEPVRCHALVIGGGMSGIACGYTLVRSGIDAVLIEQGTIASGSTAANTGLLQYSNDIMLSELAKQIGDEDAVEFYRACKNAVEQLVQVANGLPREVDLRRRSSFYFASSESDLPSLRREHEMLDRHGFGVEWWDADRIESVFPFRKSGAIVTHGDAELNPFLFVTSLAESAAQAGLRIYEKTSALSVEGVKGNFIVRTNHGEIHAEHIVYAVGYTPESAGDARVNAKFTRTYAIATKPIRRSLSNWHQRFMLWETARPYLYLRTTNDDRIIVGGLDENYRQPVLTDTDLRQRSRRLLSELRQLFPDFEAEAEYEWCGTFAESGDNLPWIGEDPGTPGRYYALGYGGNGTIYSAIAARLIRDDIMGIKHPIASIVSPDRRTHKKAAFR</sequence>
<dbReference type="GO" id="GO:0005737">
    <property type="term" value="C:cytoplasm"/>
    <property type="evidence" value="ECO:0007669"/>
    <property type="project" value="TreeGrafter"/>
</dbReference>
<proteinExistence type="predicted"/>
<gene>
    <name evidence="2" type="ORF">H7B67_27425</name>
</gene>
<feature type="domain" description="FAD dependent oxidoreductase" evidence="1">
    <location>
        <begin position="31"/>
        <end position="383"/>
    </location>
</feature>
<dbReference type="EMBL" id="JACJVQ010000025">
    <property type="protein sequence ID" value="MBB6637875.1"/>
    <property type="molecule type" value="Genomic_DNA"/>
</dbReference>
<dbReference type="AlphaFoldDB" id="A0A841T5B8"/>
<keyword evidence="3" id="KW-1185">Reference proteome</keyword>
<comment type="caution">
    <text evidence="2">The sequence shown here is derived from an EMBL/GenBank/DDBJ whole genome shotgun (WGS) entry which is preliminary data.</text>
</comment>
<dbReference type="Gene3D" id="3.50.50.60">
    <property type="entry name" value="FAD/NAD(P)-binding domain"/>
    <property type="match status" value="1"/>
</dbReference>
<dbReference type="InterPro" id="IPR006076">
    <property type="entry name" value="FAD-dep_OxRdtase"/>
</dbReference>
<dbReference type="PANTHER" id="PTHR13847:SF201">
    <property type="entry name" value="PUTATIBE OXIDOREDUCTASE"/>
    <property type="match status" value="1"/>
</dbReference>
<evidence type="ECO:0000313" key="2">
    <source>
        <dbReference type="EMBL" id="MBB6637875.1"/>
    </source>
</evidence>
<accession>A0A841T5B8</accession>
<dbReference type="Pfam" id="PF01266">
    <property type="entry name" value="DAO"/>
    <property type="match status" value="1"/>
</dbReference>
<organism evidence="2 3">
    <name type="scientific">Cohnella thailandensis</name>
    <dbReference type="NCBI Taxonomy" id="557557"/>
    <lineage>
        <taxon>Bacteria</taxon>
        <taxon>Bacillati</taxon>
        <taxon>Bacillota</taxon>
        <taxon>Bacilli</taxon>
        <taxon>Bacillales</taxon>
        <taxon>Paenibacillaceae</taxon>
        <taxon>Cohnella</taxon>
    </lineage>
</organism>
<name>A0A841T5B8_9BACL</name>
<dbReference type="SUPFAM" id="SSF51905">
    <property type="entry name" value="FAD/NAD(P)-binding domain"/>
    <property type="match status" value="1"/>
</dbReference>
<dbReference type="RefSeq" id="WP_185123087.1">
    <property type="nucleotide sequence ID" value="NZ_JACJVQ010000025.1"/>
</dbReference>
<dbReference type="InterPro" id="IPR036188">
    <property type="entry name" value="FAD/NAD-bd_sf"/>
</dbReference>
<evidence type="ECO:0000259" key="1">
    <source>
        <dbReference type="Pfam" id="PF01266"/>
    </source>
</evidence>
<protein>
    <submittedName>
        <fullName evidence="2">FAD-binding oxidoreductase</fullName>
    </submittedName>
</protein>
<reference evidence="2 3" key="1">
    <citation type="submission" date="2020-08" db="EMBL/GenBank/DDBJ databases">
        <title>Cohnella phylogeny.</title>
        <authorList>
            <person name="Dunlap C."/>
        </authorList>
    </citation>
    <scope>NUCLEOTIDE SEQUENCE [LARGE SCALE GENOMIC DNA]</scope>
    <source>
        <strain evidence="2 3">DSM 25241</strain>
    </source>
</reference>
<dbReference type="Proteomes" id="UP000535838">
    <property type="component" value="Unassembled WGS sequence"/>
</dbReference>
<evidence type="ECO:0000313" key="3">
    <source>
        <dbReference type="Proteomes" id="UP000535838"/>
    </source>
</evidence>
<dbReference type="Gene3D" id="3.30.9.10">
    <property type="entry name" value="D-Amino Acid Oxidase, subunit A, domain 2"/>
    <property type="match status" value="1"/>
</dbReference>